<evidence type="ECO:0000313" key="3">
    <source>
        <dbReference type="EMBL" id="KAK1362010.1"/>
    </source>
</evidence>
<evidence type="ECO:0000313" key="2">
    <source>
        <dbReference type="EMBL" id="KAK1362009.1"/>
    </source>
</evidence>
<dbReference type="EMBL" id="JAUIZM010000010">
    <property type="protein sequence ID" value="KAK1362009.1"/>
    <property type="molecule type" value="Genomic_DNA"/>
</dbReference>
<comment type="caution">
    <text evidence="2">The sequence shown here is derived from an EMBL/GenBank/DDBJ whole genome shotgun (WGS) entry which is preliminary data.</text>
</comment>
<evidence type="ECO:0000313" key="4">
    <source>
        <dbReference type="Proteomes" id="UP001237642"/>
    </source>
</evidence>
<sequence length="155" mass="17323">MEEVETSCPTTSVEAPVHVSPPRPVEHVMEEVETSCPPTSSVEAPVHVHPPRHVLRVVEEPRHVCPSVPCNWRTYEEHKHSGGGVNFIKVRLILRSSSKPTDLVRLMVVPLCKVTSLMVLVENSTSFLKQLLICQVLRLTTMPIFNVSSNLTVEE</sequence>
<accession>A0AAD8H934</accession>
<reference evidence="2" key="1">
    <citation type="submission" date="2023-02" db="EMBL/GenBank/DDBJ databases">
        <title>Genome of toxic invasive species Heracleum sosnowskyi carries increased number of genes despite the absence of recent whole-genome duplications.</title>
        <authorList>
            <person name="Schelkunov M."/>
            <person name="Shtratnikova V."/>
            <person name="Makarenko M."/>
            <person name="Klepikova A."/>
            <person name="Omelchenko D."/>
            <person name="Novikova G."/>
            <person name="Obukhova E."/>
            <person name="Bogdanov V."/>
            <person name="Penin A."/>
            <person name="Logacheva M."/>
        </authorList>
    </citation>
    <scope>NUCLEOTIDE SEQUENCE</scope>
    <source>
        <strain evidence="2">Hsosn_3</strain>
        <tissue evidence="2">Leaf</tissue>
    </source>
</reference>
<feature type="region of interest" description="Disordered" evidence="1">
    <location>
        <begin position="1"/>
        <end position="20"/>
    </location>
</feature>
<organism evidence="2 4">
    <name type="scientific">Heracleum sosnowskyi</name>
    <dbReference type="NCBI Taxonomy" id="360622"/>
    <lineage>
        <taxon>Eukaryota</taxon>
        <taxon>Viridiplantae</taxon>
        <taxon>Streptophyta</taxon>
        <taxon>Embryophyta</taxon>
        <taxon>Tracheophyta</taxon>
        <taxon>Spermatophyta</taxon>
        <taxon>Magnoliopsida</taxon>
        <taxon>eudicotyledons</taxon>
        <taxon>Gunneridae</taxon>
        <taxon>Pentapetalae</taxon>
        <taxon>asterids</taxon>
        <taxon>campanulids</taxon>
        <taxon>Apiales</taxon>
        <taxon>Apiaceae</taxon>
        <taxon>Apioideae</taxon>
        <taxon>apioid superclade</taxon>
        <taxon>Tordylieae</taxon>
        <taxon>Tordyliinae</taxon>
        <taxon>Heracleum</taxon>
    </lineage>
</organism>
<gene>
    <name evidence="2" type="ORF">POM88_046483</name>
    <name evidence="3" type="ORF">POM88_046484</name>
</gene>
<protein>
    <submittedName>
        <fullName evidence="2">Uncharacterized protein</fullName>
    </submittedName>
</protein>
<reference evidence="2" key="2">
    <citation type="submission" date="2023-05" db="EMBL/GenBank/DDBJ databases">
        <authorList>
            <person name="Schelkunov M.I."/>
        </authorList>
    </citation>
    <scope>NUCLEOTIDE SEQUENCE</scope>
    <source>
        <strain evidence="2">Hsosn_3</strain>
        <tissue evidence="2">Leaf</tissue>
    </source>
</reference>
<name>A0AAD8H934_9APIA</name>
<dbReference type="Proteomes" id="UP001237642">
    <property type="component" value="Unassembled WGS sequence"/>
</dbReference>
<dbReference type="AlphaFoldDB" id="A0AAD8H934"/>
<evidence type="ECO:0000256" key="1">
    <source>
        <dbReference type="SAM" id="MobiDB-lite"/>
    </source>
</evidence>
<dbReference type="EMBL" id="JAUIZM010000010">
    <property type="protein sequence ID" value="KAK1362010.1"/>
    <property type="molecule type" value="Genomic_DNA"/>
</dbReference>
<keyword evidence="4" id="KW-1185">Reference proteome</keyword>
<proteinExistence type="predicted"/>